<protein>
    <submittedName>
        <fullName evidence="1">Uncharacterized protein</fullName>
    </submittedName>
</protein>
<dbReference type="AlphaFoldDB" id="A0A380W9R6"/>
<reference evidence="1 2" key="1">
    <citation type="submission" date="2018-06" db="EMBL/GenBank/DDBJ databases">
        <authorList>
            <consortium name="Pathogen Informatics"/>
            <person name="Doyle S."/>
        </authorList>
    </citation>
    <scope>NUCLEOTIDE SEQUENCE [LARGE SCALE GENOMIC DNA]</scope>
    <source>
        <strain evidence="1 2">NCTC12722</strain>
    </source>
</reference>
<evidence type="ECO:0000313" key="2">
    <source>
        <dbReference type="Proteomes" id="UP000254343"/>
    </source>
</evidence>
<proteinExistence type="predicted"/>
<accession>A0A380W9R6</accession>
<name>A0A380W9R6_AFIFE</name>
<dbReference type="EMBL" id="UIGB01000001">
    <property type="protein sequence ID" value="SUU85576.1"/>
    <property type="molecule type" value="Genomic_DNA"/>
</dbReference>
<gene>
    <name evidence="1" type="ORF">NCTC12722_02789</name>
</gene>
<dbReference type="Proteomes" id="UP000254343">
    <property type="component" value="Unassembled WGS sequence"/>
</dbReference>
<evidence type="ECO:0000313" key="1">
    <source>
        <dbReference type="EMBL" id="SUU85576.1"/>
    </source>
</evidence>
<organism evidence="1 2">
    <name type="scientific">Afipia felis</name>
    <name type="common">Cat scratch disease bacillus</name>
    <dbReference type="NCBI Taxonomy" id="1035"/>
    <lineage>
        <taxon>Bacteria</taxon>
        <taxon>Pseudomonadati</taxon>
        <taxon>Pseudomonadota</taxon>
        <taxon>Alphaproteobacteria</taxon>
        <taxon>Hyphomicrobiales</taxon>
        <taxon>Nitrobacteraceae</taxon>
        <taxon>Afipia</taxon>
    </lineage>
</organism>
<sequence length="86" mass="9906">MHRRWYAKLNYPNDSEACMNDVIDRVMTTFAMMRSVDDAELEASRIKLTSYIDELTSAGQHDEQRLAVQGLAYMRELYDVSGSAPR</sequence>